<evidence type="ECO:0000256" key="6">
    <source>
        <dbReference type="ARBA" id="ARBA00022833"/>
    </source>
</evidence>
<evidence type="ECO:0000256" key="10">
    <source>
        <dbReference type="ARBA" id="ARBA00049243"/>
    </source>
</evidence>
<dbReference type="InterPro" id="IPR008497">
    <property type="entry name" value="DUF779"/>
</dbReference>
<keyword evidence="7 13" id="KW-0560">Oxidoreductase</keyword>
<keyword evidence="6 11" id="KW-0862">Zinc</keyword>
<evidence type="ECO:0000256" key="1">
    <source>
        <dbReference type="ARBA" id="ARBA00001947"/>
    </source>
</evidence>
<evidence type="ECO:0000256" key="4">
    <source>
        <dbReference type="ARBA" id="ARBA00016352"/>
    </source>
</evidence>
<comment type="catalytic activity">
    <reaction evidence="9">
        <text>a secondary alcohol + NAD(+) = a ketone + NADH + H(+)</text>
        <dbReference type="Rhea" id="RHEA:10740"/>
        <dbReference type="ChEBI" id="CHEBI:15378"/>
        <dbReference type="ChEBI" id="CHEBI:17087"/>
        <dbReference type="ChEBI" id="CHEBI:35681"/>
        <dbReference type="ChEBI" id="CHEBI:57540"/>
        <dbReference type="ChEBI" id="CHEBI:57945"/>
        <dbReference type="EC" id="1.1.1.1"/>
    </reaction>
</comment>
<dbReference type="AlphaFoldDB" id="A0A4R0HD50"/>
<comment type="catalytic activity">
    <reaction evidence="10">
        <text>a primary alcohol + NAD(+) = an aldehyde + NADH + H(+)</text>
        <dbReference type="Rhea" id="RHEA:10736"/>
        <dbReference type="ChEBI" id="CHEBI:15378"/>
        <dbReference type="ChEBI" id="CHEBI:15734"/>
        <dbReference type="ChEBI" id="CHEBI:17478"/>
        <dbReference type="ChEBI" id="CHEBI:57540"/>
        <dbReference type="ChEBI" id="CHEBI:57945"/>
        <dbReference type="EC" id="1.1.1.1"/>
    </reaction>
</comment>
<dbReference type="PROSITE" id="PS00059">
    <property type="entry name" value="ADH_ZINC"/>
    <property type="match status" value="1"/>
</dbReference>
<evidence type="ECO:0000256" key="3">
    <source>
        <dbReference type="ARBA" id="ARBA00013190"/>
    </source>
</evidence>
<evidence type="ECO:0000256" key="8">
    <source>
        <dbReference type="ARBA" id="ARBA00023027"/>
    </source>
</evidence>
<dbReference type="EMBL" id="SJJZ01000002">
    <property type="protein sequence ID" value="TCC08501.1"/>
    <property type="molecule type" value="Genomic_DNA"/>
</dbReference>
<gene>
    <name evidence="13" type="primary">adhP</name>
    <name evidence="13" type="ORF">E0H45_21750</name>
</gene>
<proteinExistence type="inferred from homology"/>
<dbReference type="InterPro" id="IPR002328">
    <property type="entry name" value="ADH_Zn_CS"/>
</dbReference>
<evidence type="ECO:0000256" key="9">
    <source>
        <dbReference type="ARBA" id="ARBA00049164"/>
    </source>
</evidence>
<dbReference type="PANTHER" id="PTHR42940:SF8">
    <property type="entry name" value="VACUOLAR PROTEIN SORTING-ASSOCIATED PROTEIN 11"/>
    <property type="match status" value="1"/>
</dbReference>
<dbReference type="Gene3D" id="3.90.180.10">
    <property type="entry name" value="Medium-chain alcohol dehydrogenases, catalytic domain"/>
    <property type="match status" value="1"/>
</dbReference>
<organism evidence="13 14">
    <name type="scientific">Kribbella soli</name>
    <dbReference type="NCBI Taxonomy" id="1124743"/>
    <lineage>
        <taxon>Bacteria</taxon>
        <taxon>Bacillati</taxon>
        <taxon>Actinomycetota</taxon>
        <taxon>Actinomycetes</taxon>
        <taxon>Propionibacteriales</taxon>
        <taxon>Kribbellaceae</taxon>
        <taxon>Kribbella</taxon>
    </lineage>
</organism>
<dbReference type="InterPro" id="IPR011032">
    <property type="entry name" value="GroES-like_sf"/>
</dbReference>
<dbReference type="InterPro" id="IPR013149">
    <property type="entry name" value="ADH-like_C"/>
</dbReference>
<accession>A0A4R0HD50</accession>
<dbReference type="InterPro" id="IPR036291">
    <property type="entry name" value="NAD(P)-bd_dom_sf"/>
</dbReference>
<evidence type="ECO:0000256" key="2">
    <source>
        <dbReference type="ARBA" id="ARBA00008072"/>
    </source>
</evidence>
<comment type="similarity">
    <text evidence="2 11">Belongs to the zinc-containing alcohol dehydrogenase family.</text>
</comment>
<dbReference type="Proteomes" id="UP000292346">
    <property type="component" value="Unassembled WGS sequence"/>
</dbReference>
<dbReference type="Pfam" id="PF05610">
    <property type="entry name" value="DUF779"/>
    <property type="match status" value="1"/>
</dbReference>
<dbReference type="PANTHER" id="PTHR42940">
    <property type="entry name" value="ALCOHOL DEHYDROGENASE 1-RELATED"/>
    <property type="match status" value="1"/>
</dbReference>
<keyword evidence="5 11" id="KW-0479">Metal-binding</keyword>
<dbReference type="SUPFAM" id="SSF50129">
    <property type="entry name" value="GroES-like"/>
    <property type="match status" value="1"/>
</dbReference>
<dbReference type="EC" id="1.1.1.1" evidence="3"/>
<dbReference type="InterPro" id="IPR013154">
    <property type="entry name" value="ADH-like_N"/>
</dbReference>
<dbReference type="SUPFAM" id="SSF51735">
    <property type="entry name" value="NAD(P)-binding Rossmann-fold domains"/>
    <property type="match status" value="1"/>
</dbReference>
<name>A0A4R0HD50_9ACTN</name>
<dbReference type="SMART" id="SM00829">
    <property type="entry name" value="PKS_ER"/>
    <property type="match status" value="1"/>
</dbReference>
<dbReference type="FunFam" id="3.40.50.720:FF:000039">
    <property type="entry name" value="Alcohol dehydrogenase AdhP"/>
    <property type="match status" value="1"/>
</dbReference>
<evidence type="ECO:0000256" key="7">
    <source>
        <dbReference type="ARBA" id="ARBA00023002"/>
    </source>
</evidence>
<dbReference type="FunFam" id="3.90.180.10:FF:000002">
    <property type="entry name" value="Alcohol dehydrogenase AdhP"/>
    <property type="match status" value="1"/>
</dbReference>
<protein>
    <recommendedName>
        <fullName evidence="4">Alcohol dehydrogenase</fullName>
        <ecNumber evidence="3">1.1.1.1</ecNumber>
    </recommendedName>
</protein>
<sequence>MRDLWTLGLACRPDHRGHSGSEVFRPYGCRPGRRWLKGERPVELKEDPMPSIRITATAVAREAIRHLSDSRGAPVMFVQSGGCCAGSTPMCYPEHEFLVGPGDVLLGEVEGSPFYIDRHLDQAWGETTFLLDVAPGGPEGFSLPAGLGGHFVTRSASCVPESITRVSERTVMKAAVVTDFSKPLEIQELPIPEPGPGEVLVRMETSGLCHTDIHAAHGDWPVKPTPPFVPGHEGIGVVERLGADVTERTVGDRVAIAWLGYACGKCEYCISGWETLCLEQRNSGYSVNGSFAEYAVVPAAFATLVPDGISSRDAAPLTCAGVTTYKAIRVANVVPAETVAIFGVGGLGHLALQYARIVGGITIGVDIEDSKLKMATELGADHVVNAAKTDPVEAIQALGGADVAVVLAVNPRVFDQAFQSLRRGGRLVCVALPADDGAMSLPIFDTVLNGKSVIGSIVGTRNDLADVFALHAAGRTRVIAVDRKLDDVNQAITDVLAGDIPARVVFQF</sequence>
<dbReference type="GO" id="GO:0008270">
    <property type="term" value="F:zinc ion binding"/>
    <property type="evidence" value="ECO:0007669"/>
    <property type="project" value="InterPro"/>
</dbReference>
<dbReference type="NCBIfam" id="NF006940">
    <property type="entry name" value="PRK09422.1"/>
    <property type="match status" value="1"/>
</dbReference>
<evidence type="ECO:0000256" key="11">
    <source>
        <dbReference type="RuleBase" id="RU361277"/>
    </source>
</evidence>
<reference evidence="13 14" key="1">
    <citation type="submission" date="2019-02" db="EMBL/GenBank/DDBJ databases">
        <title>Kribbella capetownensis sp. nov. and Kribbella speibonae sp. nov., isolated from soil.</title>
        <authorList>
            <person name="Curtis S.M."/>
            <person name="Norton I."/>
            <person name="Everest G.J."/>
            <person name="Meyers P.R."/>
        </authorList>
    </citation>
    <scope>NUCLEOTIDE SEQUENCE [LARGE SCALE GENOMIC DNA]</scope>
    <source>
        <strain evidence="13 14">KCTC 29219</strain>
    </source>
</reference>
<dbReference type="InterPro" id="IPR020843">
    <property type="entry name" value="ER"/>
</dbReference>
<evidence type="ECO:0000313" key="13">
    <source>
        <dbReference type="EMBL" id="TCC08501.1"/>
    </source>
</evidence>
<comment type="caution">
    <text evidence="13">The sequence shown here is derived from an EMBL/GenBank/DDBJ whole genome shotgun (WGS) entry which is preliminary data.</text>
</comment>
<keyword evidence="14" id="KW-1185">Reference proteome</keyword>
<dbReference type="OrthoDB" id="3567264at2"/>
<dbReference type="GO" id="GO:0004022">
    <property type="term" value="F:alcohol dehydrogenase (NAD+) activity"/>
    <property type="evidence" value="ECO:0007669"/>
    <property type="project" value="UniProtKB-EC"/>
</dbReference>
<dbReference type="Pfam" id="PF00107">
    <property type="entry name" value="ADH_zinc_N"/>
    <property type="match status" value="1"/>
</dbReference>
<keyword evidence="8" id="KW-0520">NAD</keyword>
<evidence type="ECO:0000256" key="5">
    <source>
        <dbReference type="ARBA" id="ARBA00022723"/>
    </source>
</evidence>
<dbReference type="Gene3D" id="3.40.50.720">
    <property type="entry name" value="NAD(P)-binding Rossmann-like Domain"/>
    <property type="match status" value="1"/>
</dbReference>
<evidence type="ECO:0000313" key="14">
    <source>
        <dbReference type="Proteomes" id="UP000292346"/>
    </source>
</evidence>
<feature type="domain" description="Enoyl reductase (ER)" evidence="12">
    <location>
        <begin position="179"/>
        <end position="506"/>
    </location>
</feature>
<comment type="cofactor">
    <cofactor evidence="1 11">
        <name>Zn(2+)</name>
        <dbReference type="ChEBI" id="CHEBI:29105"/>
    </cofactor>
</comment>
<dbReference type="Pfam" id="PF08240">
    <property type="entry name" value="ADH_N"/>
    <property type="match status" value="1"/>
</dbReference>
<dbReference type="CDD" id="cd08297">
    <property type="entry name" value="CAD3"/>
    <property type="match status" value="1"/>
</dbReference>
<evidence type="ECO:0000259" key="12">
    <source>
        <dbReference type="SMART" id="SM00829"/>
    </source>
</evidence>